<keyword evidence="2" id="KW-0235">DNA replication</keyword>
<keyword evidence="6" id="KW-1185">Reference proteome</keyword>
<feature type="region of interest" description="Disordered" evidence="4">
    <location>
        <begin position="103"/>
        <end position="153"/>
    </location>
</feature>
<evidence type="ECO:0000313" key="6">
    <source>
        <dbReference type="Proteomes" id="UP000719942"/>
    </source>
</evidence>
<dbReference type="CDD" id="cd04496">
    <property type="entry name" value="SSB_OBF"/>
    <property type="match status" value="1"/>
</dbReference>
<evidence type="ECO:0000256" key="2">
    <source>
        <dbReference type="HAMAP-Rule" id="MF_00984"/>
    </source>
</evidence>
<evidence type="ECO:0000313" key="5">
    <source>
        <dbReference type="EMBL" id="MBW7573890.1"/>
    </source>
</evidence>
<sequence>MLNVAVLMGRLVADPELRHTGSDISVTSFTIAVDRSYVKSGEDRQADFIDIVAWRSTADFVCKFFHKGQMIAVHGEIQTRTYTDKDGNKRKAFEVVADKVSFCGSKNESGGSGSGGSYQPATRAPDVPADAPQYASNNAGDFEQMPLDDDLPF</sequence>
<organism evidence="5 6">
    <name type="scientific">Caproiciproducens faecalis</name>
    <dbReference type="NCBI Taxonomy" id="2820301"/>
    <lineage>
        <taxon>Bacteria</taxon>
        <taxon>Bacillati</taxon>
        <taxon>Bacillota</taxon>
        <taxon>Clostridia</taxon>
        <taxon>Eubacteriales</taxon>
        <taxon>Acutalibacteraceae</taxon>
        <taxon>Caproiciproducens</taxon>
    </lineage>
</organism>
<gene>
    <name evidence="5" type="ORF">J5W02_13835</name>
</gene>
<keyword evidence="2" id="KW-0234">DNA repair</keyword>
<keyword evidence="2" id="KW-0233">DNA recombination</keyword>
<dbReference type="Proteomes" id="UP000719942">
    <property type="component" value="Unassembled WGS sequence"/>
</dbReference>
<dbReference type="Gene3D" id="2.40.50.140">
    <property type="entry name" value="Nucleic acid-binding proteins"/>
    <property type="match status" value="1"/>
</dbReference>
<comment type="subunit">
    <text evidence="2">Homotetramer.</text>
</comment>
<keyword evidence="1 2" id="KW-0238">DNA-binding</keyword>
<dbReference type="PANTHER" id="PTHR10302:SF27">
    <property type="entry name" value="SINGLE-STRANDED DNA-BINDING PROTEIN"/>
    <property type="match status" value="1"/>
</dbReference>
<comment type="function">
    <text evidence="2">Plays an important role in DNA replication, recombination and repair. Binds to ssDNA and to an array of partner proteins to recruit them to their sites of action during DNA metabolism.</text>
</comment>
<comment type="caution">
    <text evidence="5">The sequence shown here is derived from an EMBL/GenBank/DDBJ whole genome shotgun (WGS) entry which is preliminary data.</text>
</comment>
<dbReference type="Pfam" id="PF00436">
    <property type="entry name" value="SSB"/>
    <property type="match status" value="1"/>
</dbReference>
<dbReference type="PROSITE" id="PS50935">
    <property type="entry name" value="SSB"/>
    <property type="match status" value="1"/>
</dbReference>
<evidence type="ECO:0000256" key="1">
    <source>
        <dbReference type="ARBA" id="ARBA00023125"/>
    </source>
</evidence>
<proteinExistence type="inferred from homology"/>
<evidence type="ECO:0000256" key="3">
    <source>
        <dbReference type="PIRNR" id="PIRNR002070"/>
    </source>
</evidence>
<dbReference type="SUPFAM" id="SSF50249">
    <property type="entry name" value="Nucleic acid-binding proteins"/>
    <property type="match status" value="1"/>
</dbReference>
<dbReference type="NCBIfam" id="TIGR00621">
    <property type="entry name" value="ssb"/>
    <property type="match status" value="1"/>
</dbReference>
<dbReference type="HAMAP" id="MF_00984">
    <property type="entry name" value="SSB"/>
    <property type="match status" value="1"/>
</dbReference>
<dbReference type="EMBL" id="JAGFNZ010000006">
    <property type="protein sequence ID" value="MBW7573890.1"/>
    <property type="molecule type" value="Genomic_DNA"/>
</dbReference>
<evidence type="ECO:0000256" key="4">
    <source>
        <dbReference type="SAM" id="MobiDB-lite"/>
    </source>
</evidence>
<dbReference type="PANTHER" id="PTHR10302">
    <property type="entry name" value="SINGLE-STRANDED DNA-BINDING PROTEIN"/>
    <property type="match status" value="1"/>
</dbReference>
<keyword evidence="2" id="KW-0227">DNA damage</keyword>
<dbReference type="GO" id="GO:0003677">
    <property type="term" value="F:DNA binding"/>
    <property type="evidence" value="ECO:0007669"/>
    <property type="project" value="UniProtKB-KW"/>
</dbReference>
<dbReference type="PIRSF" id="PIRSF002070">
    <property type="entry name" value="SSB"/>
    <property type="match status" value="1"/>
</dbReference>
<feature type="short sequence motif" description="Important for interaction with partner proteins" evidence="2">
    <location>
        <begin position="148"/>
        <end position="153"/>
    </location>
</feature>
<dbReference type="InterPro" id="IPR012340">
    <property type="entry name" value="NA-bd_OB-fold"/>
</dbReference>
<comment type="caution">
    <text evidence="2">Lacks conserved residue(s) required for the propagation of feature annotation.</text>
</comment>
<dbReference type="RefSeq" id="WP_219966344.1">
    <property type="nucleotide sequence ID" value="NZ_JAGFNZ010000006.1"/>
</dbReference>
<dbReference type="InterPro" id="IPR000424">
    <property type="entry name" value="Primosome_PriB/ssb"/>
</dbReference>
<accession>A0ABS7DSU2</accession>
<protein>
    <recommendedName>
        <fullName evidence="2 3">Single-stranded DNA-binding protein</fullName>
        <shortName evidence="2">SSB</shortName>
    </recommendedName>
</protein>
<reference evidence="5 6" key="1">
    <citation type="submission" date="2021-03" db="EMBL/GenBank/DDBJ databases">
        <title>Caproiciproducens sp. nov. isolated from feces of cow.</title>
        <authorList>
            <person name="Choi J.-Y."/>
        </authorList>
    </citation>
    <scope>NUCLEOTIDE SEQUENCE [LARGE SCALE GENOMIC DNA]</scope>
    <source>
        <strain evidence="5 6">AGMB10547</strain>
    </source>
</reference>
<dbReference type="InterPro" id="IPR011344">
    <property type="entry name" value="ssDNA-bd"/>
</dbReference>
<name>A0ABS7DSU2_9FIRM</name>